<sequence length="196" mass="23370">MYHNKQGWKKTFKHLLKLDYCFLMIKLPQIEVLRGEVLLDDVKRIGELEDDFNLDVGLLIGILYEQFLDQIRCERDLEVFAKYLIRRVDEIKYEPQEEKTLVQTGPNEWSLATPKRVPKKKKHEMTYIQVRIKESFVYRGEVMLYDMDELLGGDEINFRIEEVIQVLYLDFMNNIKKGQTKETLLSVLNSFANRED</sequence>
<reference evidence="1 2" key="1">
    <citation type="submission" date="2023-07" db="EMBL/GenBank/DDBJ databases">
        <title>Genomic Encyclopedia of Type Strains, Phase IV (KMG-IV): sequencing the most valuable type-strain genomes for metagenomic binning, comparative biology and taxonomic classification.</title>
        <authorList>
            <person name="Goeker M."/>
        </authorList>
    </citation>
    <scope>NUCLEOTIDE SEQUENCE [LARGE SCALE GENOMIC DNA]</scope>
    <source>
        <strain evidence="1 2">DSM 9768</strain>
    </source>
</reference>
<comment type="caution">
    <text evidence="1">The sequence shown here is derived from an EMBL/GenBank/DDBJ whole genome shotgun (WGS) entry which is preliminary data.</text>
</comment>
<dbReference type="EMBL" id="JAUSUG010000011">
    <property type="protein sequence ID" value="MDQ0255505.1"/>
    <property type="molecule type" value="Genomic_DNA"/>
</dbReference>
<accession>A0ABT9ZZH6</accession>
<protein>
    <submittedName>
        <fullName evidence="1">Uncharacterized protein</fullName>
    </submittedName>
</protein>
<evidence type="ECO:0000313" key="2">
    <source>
        <dbReference type="Proteomes" id="UP001230005"/>
    </source>
</evidence>
<name>A0ABT9ZZH6_9BACI</name>
<organism evidence="1 2">
    <name type="scientific">Evansella vedderi</name>
    <dbReference type="NCBI Taxonomy" id="38282"/>
    <lineage>
        <taxon>Bacteria</taxon>
        <taxon>Bacillati</taxon>
        <taxon>Bacillota</taxon>
        <taxon>Bacilli</taxon>
        <taxon>Bacillales</taxon>
        <taxon>Bacillaceae</taxon>
        <taxon>Evansella</taxon>
    </lineage>
</organism>
<keyword evidence="2" id="KW-1185">Reference proteome</keyword>
<proteinExistence type="predicted"/>
<gene>
    <name evidence="1" type="ORF">J2S74_002887</name>
</gene>
<dbReference type="Proteomes" id="UP001230005">
    <property type="component" value="Unassembled WGS sequence"/>
</dbReference>
<evidence type="ECO:0000313" key="1">
    <source>
        <dbReference type="EMBL" id="MDQ0255505.1"/>
    </source>
</evidence>